<keyword evidence="2" id="KW-0472">Membrane</keyword>
<feature type="region of interest" description="Disordered" evidence="1">
    <location>
        <begin position="85"/>
        <end position="106"/>
    </location>
</feature>
<keyword evidence="2" id="KW-0812">Transmembrane</keyword>
<dbReference type="Proteomes" id="UP001164746">
    <property type="component" value="Chromosome 5"/>
</dbReference>
<proteinExistence type="predicted"/>
<organism evidence="3 4">
    <name type="scientific">Mya arenaria</name>
    <name type="common">Soft-shell clam</name>
    <dbReference type="NCBI Taxonomy" id="6604"/>
    <lineage>
        <taxon>Eukaryota</taxon>
        <taxon>Metazoa</taxon>
        <taxon>Spiralia</taxon>
        <taxon>Lophotrochozoa</taxon>
        <taxon>Mollusca</taxon>
        <taxon>Bivalvia</taxon>
        <taxon>Autobranchia</taxon>
        <taxon>Heteroconchia</taxon>
        <taxon>Euheterodonta</taxon>
        <taxon>Imparidentia</taxon>
        <taxon>Neoheterodontei</taxon>
        <taxon>Myida</taxon>
        <taxon>Myoidea</taxon>
        <taxon>Myidae</taxon>
        <taxon>Mya</taxon>
    </lineage>
</organism>
<evidence type="ECO:0000256" key="2">
    <source>
        <dbReference type="SAM" id="Phobius"/>
    </source>
</evidence>
<keyword evidence="4" id="KW-1185">Reference proteome</keyword>
<keyword evidence="2" id="KW-1133">Transmembrane helix</keyword>
<gene>
    <name evidence="3" type="ORF">MAR_021392</name>
</gene>
<protein>
    <submittedName>
        <fullName evidence="3">Uncharacterized protein</fullName>
    </submittedName>
</protein>
<evidence type="ECO:0000313" key="4">
    <source>
        <dbReference type="Proteomes" id="UP001164746"/>
    </source>
</evidence>
<feature type="transmembrane region" description="Helical" evidence="2">
    <location>
        <begin position="113"/>
        <end position="134"/>
    </location>
</feature>
<name>A0ABY7EBB6_MYAAR</name>
<evidence type="ECO:0000313" key="3">
    <source>
        <dbReference type="EMBL" id="WAR06023.1"/>
    </source>
</evidence>
<sequence length="172" mass="18959">MYSDGREATYTVPILNPYASGIAFISMQTPYRWKITMKMDTVKHMLCKSDEEVVRWTDTTTATTASATSTTTASGWQTQTKLSFNPLPGRHHADESSNAVSPDKASGLTPRQIIGVAIDVIAGVITLCVCVYIARNDIVTSEMYQTKLVRDSSIGFDNALFHKDREDSVSLQ</sequence>
<evidence type="ECO:0000256" key="1">
    <source>
        <dbReference type="SAM" id="MobiDB-lite"/>
    </source>
</evidence>
<dbReference type="EMBL" id="CP111016">
    <property type="protein sequence ID" value="WAR06023.1"/>
    <property type="molecule type" value="Genomic_DNA"/>
</dbReference>
<reference evidence="3" key="1">
    <citation type="submission" date="2022-11" db="EMBL/GenBank/DDBJ databases">
        <title>Centuries of genome instability and evolution in soft-shell clam transmissible cancer (bioRxiv).</title>
        <authorList>
            <person name="Hart S.F.M."/>
            <person name="Yonemitsu M.A."/>
            <person name="Giersch R.M."/>
            <person name="Beal B.F."/>
            <person name="Arriagada G."/>
            <person name="Davis B.W."/>
            <person name="Ostrander E.A."/>
            <person name="Goff S.P."/>
            <person name="Metzger M.J."/>
        </authorList>
    </citation>
    <scope>NUCLEOTIDE SEQUENCE</scope>
    <source>
        <strain evidence="3">MELC-2E11</strain>
        <tissue evidence="3">Siphon/mantle</tissue>
    </source>
</reference>
<accession>A0ABY7EBB6</accession>